<dbReference type="Gene3D" id="3.30.200.20">
    <property type="entry name" value="Phosphorylase Kinase, domain 1"/>
    <property type="match status" value="1"/>
</dbReference>
<dbReference type="GO" id="GO:0007165">
    <property type="term" value="P:signal transduction"/>
    <property type="evidence" value="ECO:0007669"/>
    <property type="project" value="TreeGrafter"/>
</dbReference>
<dbReference type="Proteomes" id="UP000824120">
    <property type="component" value="Chromosome 8"/>
</dbReference>
<dbReference type="Pfam" id="PF00069">
    <property type="entry name" value="Pkinase"/>
    <property type="match status" value="1"/>
</dbReference>
<evidence type="ECO:0000313" key="3">
    <source>
        <dbReference type="Proteomes" id="UP000824120"/>
    </source>
</evidence>
<dbReference type="PROSITE" id="PS50011">
    <property type="entry name" value="PROTEIN_KINASE_DOM"/>
    <property type="match status" value="1"/>
</dbReference>
<gene>
    <name evidence="2" type="ORF">H5410_043060</name>
</gene>
<dbReference type="PANTHER" id="PTHR48011:SF32">
    <property type="entry name" value="MITOGEN-ACTIVATED PROTEIN KINASE KINASE KINASE NPK1-LIKE"/>
    <property type="match status" value="1"/>
</dbReference>
<dbReference type="InterPro" id="IPR052751">
    <property type="entry name" value="Plant_MAPKKK"/>
</dbReference>
<dbReference type="GO" id="GO:0004672">
    <property type="term" value="F:protein kinase activity"/>
    <property type="evidence" value="ECO:0007669"/>
    <property type="project" value="InterPro"/>
</dbReference>
<name>A0A9J5XXT4_SOLCO</name>
<organism evidence="2 3">
    <name type="scientific">Solanum commersonii</name>
    <name type="common">Commerson's wild potato</name>
    <name type="synonym">Commerson's nightshade</name>
    <dbReference type="NCBI Taxonomy" id="4109"/>
    <lineage>
        <taxon>Eukaryota</taxon>
        <taxon>Viridiplantae</taxon>
        <taxon>Streptophyta</taxon>
        <taxon>Embryophyta</taxon>
        <taxon>Tracheophyta</taxon>
        <taxon>Spermatophyta</taxon>
        <taxon>Magnoliopsida</taxon>
        <taxon>eudicotyledons</taxon>
        <taxon>Gunneridae</taxon>
        <taxon>Pentapetalae</taxon>
        <taxon>asterids</taxon>
        <taxon>lamiids</taxon>
        <taxon>Solanales</taxon>
        <taxon>Solanaceae</taxon>
        <taxon>Solanoideae</taxon>
        <taxon>Solaneae</taxon>
        <taxon>Solanum</taxon>
    </lineage>
</organism>
<dbReference type="Gene3D" id="1.10.510.10">
    <property type="entry name" value="Transferase(Phosphotransferase) domain 1"/>
    <property type="match status" value="1"/>
</dbReference>
<dbReference type="InterPro" id="IPR011009">
    <property type="entry name" value="Kinase-like_dom_sf"/>
</dbReference>
<proteinExistence type="predicted"/>
<dbReference type="EMBL" id="JACXVP010000008">
    <property type="protein sequence ID" value="KAG5592546.1"/>
    <property type="molecule type" value="Genomic_DNA"/>
</dbReference>
<reference evidence="2 3" key="1">
    <citation type="submission" date="2020-09" db="EMBL/GenBank/DDBJ databases">
        <title>De no assembly of potato wild relative species, Solanum commersonii.</title>
        <authorList>
            <person name="Cho K."/>
        </authorList>
    </citation>
    <scope>NUCLEOTIDE SEQUENCE [LARGE SCALE GENOMIC DNA]</scope>
    <source>
        <strain evidence="2">LZ3.2</strain>
        <tissue evidence="2">Leaf</tissue>
    </source>
</reference>
<evidence type="ECO:0000259" key="1">
    <source>
        <dbReference type="PROSITE" id="PS50011"/>
    </source>
</evidence>
<dbReference type="GO" id="GO:0005524">
    <property type="term" value="F:ATP binding"/>
    <property type="evidence" value="ECO:0007669"/>
    <property type="project" value="InterPro"/>
</dbReference>
<sequence length="277" mass="31202">MDQWKKLHVLGAGSFEKVCYAVKIHPSSSFLSASVAAVKCADMHRSISLQQEAEILTTLKDSPYVVQFIGADVSIDNGNIPTYNLLLEYASGGSLHDRSMFLYISNLQHVHKKRWVHSDIKPANAEHGGMHKLKLADFGLSLRVPKEVAYMTGSTLSNRGTLIYAPPESLTSGFHGRAYDIWLVGCTVAEMMTGSHVWIYRNTRDLQSQIMNEYPMIRVNVSEMANDLLNKCLIKDPLRRWTSEQLLQHPFIQQAICTQNSEKDSKGQSFWLHSCNT</sequence>
<dbReference type="AlphaFoldDB" id="A0A9J5XXT4"/>
<dbReference type="OrthoDB" id="25592at2759"/>
<comment type="caution">
    <text evidence="2">The sequence shown here is derived from an EMBL/GenBank/DDBJ whole genome shotgun (WGS) entry which is preliminary data.</text>
</comment>
<accession>A0A9J5XXT4</accession>
<dbReference type="InterPro" id="IPR000719">
    <property type="entry name" value="Prot_kinase_dom"/>
</dbReference>
<dbReference type="SUPFAM" id="SSF56112">
    <property type="entry name" value="Protein kinase-like (PK-like)"/>
    <property type="match status" value="1"/>
</dbReference>
<keyword evidence="3" id="KW-1185">Reference proteome</keyword>
<dbReference type="SMART" id="SM00220">
    <property type="entry name" value="S_TKc"/>
    <property type="match status" value="1"/>
</dbReference>
<feature type="domain" description="Protein kinase" evidence="1">
    <location>
        <begin position="4"/>
        <end position="252"/>
    </location>
</feature>
<dbReference type="PANTHER" id="PTHR48011">
    <property type="entry name" value="CCR4-NOT TRANSCRIPTIONAL COMPLEX SUBUNIT CAF120-RELATED"/>
    <property type="match status" value="1"/>
</dbReference>
<protein>
    <recommendedName>
        <fullName evidence="1">Protein kinase domain-containing protein</fullName>
    </recommendedName>
</protein>
<evidence type="ECO:0000313" key="2">
    <source>
        <dbReference type="EMBL" id="KAG5592546.1"/>
    </source>
</evidence>